<dbReference type="Pfam" id="PF23544">
    <property type="entry name" value="AtuA_ferredoxin"/>
    <property type="match status" value="1"/>
</dbReference>
<name>A0A927C5B0_9GAMM</name>
<protein>
    <recommendedName>
        <fullName evidence="1">AtuA-like ferredoxin-fold domain-containing protein</fullName>
    </recommendedName>
</protein>
<proteinExistence type="predicted"/>
<gene>
    <name evidence="2" type="ORF">IB286_14390</name>
</gene>
<feature type="domain" description="AtuA-like ferredoxin-fold" evidence="1">
    <location>
        <begin position="4"/>
        <end position="102"/>
    </location>
</feature>
<dbReference type="InterPro" id="IPR056362">
    <property type="entry name" value="AtuA-like_ferredoxin_dom"/>
</dbReference>
<dbReference type="EMBL" id="JACXLD010000014">
    <property type="protein sequence ID" value="MBD2860187.1"/>
    <property type="molecule type" value="Genomic_DNA"/>
</dbReference>
<evidence type="ECO:0000313" key="2">
    <source>
        <dbReference type="EMBL" id="MBD2860187.1"/>
    </source>
</evidence>
<evidence type="ECO:0000259" key="1">
    <source>
        <dbReference type="Pfam" id="PF23544"/>
    </source>
</evidence>
<keyword evidence="3" id="KW-1185">Reference proteome</keyword>
<dbReference type="AlphaFoldDB" id="A0A927C5B0"/>
<dbReference type="Proteomes" id="UP000610558">
    <property type="component" value="Unassembled WGS sequence"/>
</dbReference>
<accession>A0A927C5B0</accession>
<evidence type="ECO:0000313" key="3">
    <source>
        <dbReference type="Proteomes" id="UP000610558"/>
    </source>
</evidence>
<organism evidence="2 3">
    <name type="scientific">Spongiibacter pelagi</name>
    <dbReference type="NCBI Taxonomy" id="2760804"/>
    <lineage>
        <taxon>Bacteria</taxon>
        <taxon>Pseudomonadati</taxon>
        <taxon>Pseudomonadota</taxon>
        <taxon>Gammaproteobacteria</taxon>
        <taxon>Cellvibrionales</taxon>
        <taxon>Spongiibacteraceae</taxon>
        <taxon>Spongiibacter</taxon>
    </lineage>
</organism>
<sequence length="110" mass="12292">MALVKLFDIAIARSGDKGNNSNIGVRARSPELYEFLKKELTEERVKKHFEKICFGKVTRYELPNLRAFNFIMEQSLGGGGTETLLTDAQGKVHGLALLHMEMDVPDALLV</sequence>
<dbReference type="RefSeq" id="WP_190766736.1">
    <property type="nucleotide sequence ID" value="NZ_JACXLD010000014.1"/>
</dbReference>
<dbReference type="PANTHER" id="PTHR47708:SF2">
    <property type="entry name" value="SI:CH73-132F6.5"/>
    <property type="match status" value="1"/>
</dbReference>
<dbReference type="PANTHER" id="PTHR47708">
    <property type="match status" value="1"/>
</dbReference>
<reference evidence="2" key="1">
    <citation type="submission" date="2020-09" db="EMBL/GenBank/DDBJ databases">
        <authorList>
            <person name="Yoon J.-W."/>
        </authorList>
    </citation>
    <scope>NUCLEOTIDE SEQUENCE</scope>
    <source>
        <strain evidence="2">KMU-158</strain>
    </source>
</reference>
<comment type="caution">
    <text evidence="2">The sequence shown here is derived from an EMBL/GenBank/DDBJ whole genome shotgun (WGS) entry which is preliminary data.</text>
</comment>